<keyword evidence="3" id="KW-1185">Reference proteome</keyword>
<dbReference type="Pfam" id="PF11233">
    <property type="entry name" value="DUF3035"/>
    <property type="match status" value="1"/>
</dbReference>
<dbReference type="InterPro" id="IPR021395">
    <property type="entry name" value="DUF3035"/>
</dbReference>
<dbReference type="Proteomes" id="UP000298631">
    <property type="component" value="Chromosome"/>
</dbReference>
<protein>
    <submittedName>
        <fullName evidence="2">DUF3035 domain-containing protein</fullName>
    </submittedName>
</protein>
<evidence type="ECO:0000313" key="3">
    <source>
        <dbReference type="Proteomes" id="UP000298631"/>
    </source>
</evidence>
<dbReference type="KEGG" id="pseb:EOK75_10395"/>
<feature type="chain" id="PRO_5020820371" evidence="1">
    <location>
        <begin position="22"/>
        <end position="174"/>
    </location>
</feature>
<dbReference type="EMBL" id="CP039964">
    <property type="protein sequence ID" value="QCO56102.1"/>
    <property type="molecule type" value="Genomic_DNA"/>
</dbReference>
<proteinExistence type="predicted"/>
<gene>
    <name evidence="2" type="ORF">EOK75_10395</name>
</gene>
<reference evidence="2 3" key="1">
    <citation type="submission" date="2019-05" db="EMBL/GenBank/DDBJ databases">
        <title>Pseudorhodobacter turbinis sp. nov., isolated from the gut of the Korean turban shell.</title>
        <authorList>
            <person name="Jeong Y.-S."/>
            <person name="Kang W.-R."/>
            <person name="Bae J.-W."/>
        </authorList>
    </citation>
    <scope>NUCLEOTIDE SEQUENCE [LARGE SCALE GENOMIC DNA]</scope>
    <source>
        <strain evidence="2 3">S12M18</strain>
    </source>
</reference>
<dbReference type="AlphaFoldDB" id="A0A4P8EH62"/>
<dbReference type="PROSITE" id="PS51257">
    <property type="entry name" value="PROKAR_LIPOPROTEIN"/>
    <property type="match status" value="1"/>
</dbReference>
<organism evidence="2 3">
    <name type="scientific">Pseudorhodobacter turbinis</name>
    <dbReference type="NCBI Taxonomy" id="2500533"/>
    <lineage>
        <taxon>Bacteria</taxon>
        <taxon>Pseudomonadati</taxon>
        <taxon>Pseudomonadota</taxon>
        <taxon>Alphaproteobacteria</taxon>
        <taxon>Rhodobacterales</taxon>
        <taxon>Paracoccaceae</taxon>
        <taxon>Pseudorhodobacter</taxon>
    </lineage>
</organism>
<dbReference type="OrthoDB" id="7876689at2"/>
<evidence type="ECO:0000313" key="2">
    <source>
        <dbReference type="EMBL" id="QCO56102.1"/>
    </source>
</evidence>
<keyword evidence="1" id="KW-0732">Signal</keyword>
<name>A0A4P8EH62_9RHOB</name>
<sequence>MLAKKGAVALAAIAMLISACSGGEPRLMNLQASGNGPDEFAILPPKPLQMPEDLAALPEPTVGGSNLSDPTPEADAVAALGGRLRTGTGVPAGDSALVNHAGRYGTSAAIRPELASADLEHRRDNKGRVMERLFNVNVYYKAYEEQSLDQHAELARWRARGVRNVSAPPAQDGE</sequence>
<evidence type="ECO:0000256" key="1">
    <source>
        <dbReference type="SAM" id="SignalP"/>
    </source>
</evidence>
<dbReference type="RefSeq" id="WP_137193887.1">
    <property type="nucleotide sequence ID" value="NZ_CP039964.1"/>
</dbReference>
<accession>A0A4P8EH62</accession>
<feature type="signal peptide" evidence="1">
    <location>
        <begin position="1"/>
        <end position="21"/>
    </location>
</feature>